<gene>
    <name evidence="6" type="ORF">QBC33DRAFT_608661</name>
</gene>
<organism evidence="6 7">
    <name type="scientific">Phialemonium atrogriseum</name>
    <dbReference type="NCBI Taxonomy" id="1093897"/>
    <lineage>
        <taxon>Eukaryota</taxon>
        <taxon>Fungi</taxon>
        <taxon>Dikarya</taxon>
        <taxon>Ascomycota</taxon>
        <taxon>Pezizomycotina</taxon>
        <taxon>Sordariomycetes</taxon>
        <taxon>Sordariomycetidae</taxon>
        <taxon>Cephalothecales</taxon>
        <taxon>Cephalothecaceae</taxon>
        <taxon>Phialemonium</taxon>
    </lineage>
</organism>
<sequence>MSLFASNVITGDIRRSSDDLWKAAVGTLSEDMRSIIDVNRGDKRAVLETVLFEAKRQRQLCLRKQWKITKRNGDVLILRDVFEKIITWVDKFKKVGDVAIQAAPSYAAIPWQVVGFLLKVSIDNNEIFAAMIDGLQTVTNIIARNAIFEDVYFQQETSASHHLTSSLIALYASVLKFLGATQRYFSGNTAVRVIRSVFQLSVSDLEDAVEEIETKQREVDRTAQIAGMEILYNTSTGVHQLTVSTGSLTSQLEALSSQLVGVQPEQDLAAGSATMRQAIAAIMGPTQRILEVLNRWDDSLEIKAREDAFEWLSPIKYKMHHRTERKDRLSHSGEWMFQSEEYRNWQSSSISATLWLHGMPGCGKTKLASAVIDYELEKQALDRSQSIEPAPFAYFYCSRNKAERERADPHKILRCIARQLCEDDTSLPLADHFRNFYEAMGSPKSGEDEPPSDQVLDLILRMLSENPATIVIDALDECDPITRYQLFESLDRIVKTSANVVKVFLTSRNDGDIVCRLETTPNIYIDAQKNKSDIERFVSAEVQKAVSQKRLLNGHISSDLRHQICSTLDREAQGMFRWVSLQIQNLSDPGRMKVKEDIIHELSHLPKTFSDLYSIAFDQITKFGNSSFRLARASFQLLIAAVVPLGWTSLLLLLSVPESGMGRPVSKQEVLDIASNFLEDDKGTDRPRFVHSSAREYLETRSEFHPEMANVETSRICLDNIRYSSFPKACHYSFFYLGDHLSATTSASRLAAREALDRFLVQPCADGGNAEDDRVPSLFRSWRRYFEHVPSRRRGGDSNLSLVAKTPSLAVCAWGLEEYLDRLPGYGDIIQRRWKLEHWENCVVGIDSCQNKTSLEIAILFDRPQIIRQLHSLNILQQCRDTYNFSGDTLLHLAVRRGSVGMTEVLLDCGANPNLLNVDGEQEEICRFGTIAPLAITHGSKRSKTSMGFRGPRGITSPFAISNTGLAPVHLTVDRRNGLACLRVLLQYGADPNLRTSNDKTPLQLALDAGQYRKPFIEALVAAGADVNAGIEAGQTVLHLAAGMGLSETVISLLAAGADPTIKDWYQQTPYDLAMRSGRRATAQLVHCGSHVGGGHLQVQNNIYYHRQGPNSTQDVDTPQEKLSQLVIDDYESPAALSRVHSDGQADGDDFFTAGVQLEDSNPASSSGGKSKSKRRHFFKKLFPRRRHGEAAASQGAS</sequence>
<evidence type="ECO:0008006" key="8">
    <source>
        <dbReference type="Google" id="ProtNLM"/>
    </source>
</evidence>
<dbReference type="Proteomes" id="UP001244011">
    <property type="component" value="Unassembled WGS sequence"/>
</dbReference>
<dbReference type="SUPFAM" id="SSF48403">
    <property type="entry name" value="Ankyrin repeat"/>
    <property type="match status" value="1"/>
</dbReference>
<dbReference type="GeneID" id="85315555"/>
<dbReference type="InterPro" id="IPR056125">
    <property type="entry name" value="DUF7708"/>
</dbReference>
<dbReference type="PANTHER" id="PTHR10039">
    <property type="entry name" value="AMELOGENIN"/>
    <property type="match status" value="1"/>
</dbReference>
<keyword evidence="1" id="KW-0677">Repeat</keyword>
<dbReference type="EMBL" id="MU838998">
    <property type="protein sequence ID" value="KAK1771944.1"/>
    <property type="molecule type" value="Genomic_DNA"/>
</dbReference>
<dbReference type="Pfam" id="PF00023">
    <property type="entry name" value="Ank"/>
    <property type="match status" value="3"/>
</dbReference>
<dbReference type="SUPFAM" id="SSF52540">
    <property type="entry name" value="P-loop containing nucleoside triphosphate hydrolases"/>
    <property type="match status" value="1"/>
</dbReference>
<feature type="repeat" description="ANK" evidence="2">
    <location>
        <begin position="964"/>
        <end position="997"/>
    </location>
</feature>
<evidence type="ECO:0000259" key="4">
    <source>
        <dbReference type="Pfam" id="PF24809"/>
    </source>
</evidence>
<keyword evidence="7" id="KW-1185">Reference proteome</keyword>
<feature type="domain" description="DUF7708" evidence="4">
    <location>
        <begin position="82"/>
        <end position="226"/>
    </location>
</feature>
<comment type="caution">
    <text evidence="6">The sequence shown here is derived from an EMBL/GenBank/DDBJ whole genome shotgun (WGS) entry which is preliminary data.</text>
</comment>
<dbReference type="PROSITE" id="PS50088">
    <property type="entry name" value="ANK_REPEAT"/>
    <property type="match status" value="4"/>
</dbReference>
<reference evidence="6" key="1">
    <citation type="submission" date="2023-06" db="EMBL/GenBank/DDBJ databases">
        <title>Genome-scale phylogeny and comparative genomics of the fungal order Sordariales.</title>
        <authorList>
            <consortium name="Lawrence Berkeley National Laboratory"/>
            <person name="Hensen N."/>
            <person name="Bonometti L."/>
            <person name="Westerberg I."/>
            <person name="Brannstrom I.O."/>
            <person name="Guillou S."/>
            <person name="Cros-Aarteil S."/>
            <person name="Calhoun S."/>
            <person name="Haridas S."/>
            <person name="Kuo A."/>
            <person name="Mondo S."/>
            <person name="Pangilinan J."/>
            <person name="Riley R."/>
            <person name="Labutti K."/>
            <person name="Andreopoulos B."/>
            <person name="Lipzen A."/>
            <person name="Chen C."/>
            <person name="Yanf M."/>
            <person name="Daum C."/>
            <person name="Ng V."/>
            <person name="Clum A."/>
            <person name="Steindorff A."/>
            <person name="Ohm R."/>
            <person name="Martin F."/>
            <person name="Silar P."/>
            <person name="Natvig D."/>
            <person name="Lalanne C."/>
            <person name="Gautier V."/>
            <person name="Ament-Velasquez S.L."/>
            <person name="Kruys A."/>
            <person name="Hutchinson M.I."/>
            <person name="Powell A.J."/>
            <person name="Barry K."/>
            <person name="Miller A.N."/>
            <person name="Grigoriev I.V."/>
            <person name="Debuchy R."/>
            <person name="Gladieux P."/>
            <person name="Thoren M.H."/>
            <person name="Johannesson H."/>
        </authorList>
    </citation>
    <scope>NUCLEOTIDE SEQUENCE</scope>
    <source>
        <strain evidence="6">8032-3</strain>
    </source>
</reference>
<evidence type="ECO:0000313" key="6">
    <source>
        <dbReference type="EMBL" id="KAK1771944.1"/>
    </source>
</evidence>
<dbReference type="SMART" id="SM00248">
    <property type="entry name" value="ANK"/>
    <property type="match status" value="5"/>
</dbReference>
<protein>
    <recommendedName>
        <fullName evidence="8">NACHT domain-containing protein</fullName>
    </recommendedName>
</protein>
<feature type="repeat" description="ANK" evidence="2">
    <location>
        <begin position="998"/>
        <end position="1032"/>
    </location>
</feature>
<dbReference type="Gene3D" id="1.25.40.20">
    <property type="entry name" value="Ankyrin repeat-containing domain"/>
    <property type="match status" value="2"/>
</dbReference>
<dbReference type="InterPro" id="IPR056884">
    <property type="entry name" value="NPHP3-like_N"/>
</dbReference>
<dbReference type="InterPro" id="IPR027417">
    <property type="entry name" value="P-loop_NTPase"/>
</dbReference>
<dbReference type="InterPro" id="IPR002110">
    <property type="entry name" value="Ankyrin_rpt"/>
</dbReference>
<dbReference type="InterPro" id="IPR036770">
    <property type="entry name" value="Ankyrin_rpt-contain_sf"/>
</dbReference>
<evidence type="ECO:0000256" key="1">
    <source>
        <dbReference type="ARBA" id="ARBA00022737"/>
    </source>
</evidence>
<evidence type="ECO:0000256" key="2">
    <source>
        <dbReference type="PROSITE-ProRule" id="PRU00023"/>
    </source>
</evidence>
<proteinExistence type="predicted"/>
<feature type="domain" description="Nephrocystin 3-like N-terminal" evidence="5">
    <location>
        <begin position="332"/>
        <end position="508"/>
    </location>
</feature>
<evidence type="ECO:0000256" key="3">
    <source>
        <dbReference type="SAM" id="MobiDB-lite"/>
    </source>
</evidence>
<dbReference type="Gene3D" id="3.40.50.300">
    <property type="entry name" value="P-loop containing nucleotide triphosphate hydrolases"/>
    <property type="match status" value="1"/>
</dbReference>
<keyword evidence="2" id="KW-0040">ANK repeat</keyword>
<dbReference type="AlphaFoldDB" id="A0AAJ0FR25"/>
<evidence type="ECO:0000259" key="5">
    <source>
        <dbReference type="Pfam" id="PF24883"/>
    </source>
</evidence>
<dbReference type="Pfam" id="PF24809">
    <property type="entry name" value="DUF7708"/>
    <property type="match status" value="1"/>
</dbReference>
<feature type="repeat" description="ANK" evidence="2">
    <location>
        <begin position="886"/>
        <end position="918"/>
    </location>
</feature>
<dbReference type="Pfam" id="PF24883">
    <property type="entry name" value="NPHP3_N"/>
    <property type="match status" value="1"/>
</dbReference>
<feature type="compositionally biased region" description="Basic residues" evidence="3">
    <location>
        <begin position="1171"/>
        <end position="1188"/>
    </location>
</feature>
<name>A0AAJ0FR25_9PEZI</name>
<evidence type="ECO:0000313" key="7">
    <source>
        <dbReference type="Proteomes" id="UP001244011"/>
    </source>
</evidence>
<feature type="repeat" description="ANK" evidence="2">
    <location>
        <begin position="1033"/>
        <end position="1065"/>
    </location>
</feature>
<feature type="region of interest" description="Disordered" evidence="3">
    <location>
        <begin position="1138"/>
        <end position="1198"/>
    </location>
</feature>
<dbReference type="RefSeq" id="XP_060288157.1">
    <property type="nucleotide sequence ID" value="XM_060432368.1"/>
</dbReference>
<dbReference type="PROSITE" id="PS50297">
    <property type="entry name" value="ANK_REP_REGION"/>
    <property type="match status" value="3"/>
</dbReference>
<accession>A0AAJ0FR25</accession>